<gene>
    <name evidence="1" type="ORF">A3F25_03030</name>
</gene>
<dbReference type="Proteomes" id="UP000177478">
    <property type="component" value="Unassembled WGS sequence"/>
</dbReference>
<organism evidence="1 2">
    <name type="scientific">Candidatus Yanofskybacteria bacterium RIFCSPHIGHO2_12_FULL_45_19b</name>
    <dbReference type="NCBI Taxonomy" id="1802689"/>
    <lineage>
        <taxon>Bacteria</taxon>
        <taxon>Candidatus Yanofskyibacteriota</taxon>
    </lineage>
</organism>
<sequence>MASDMHILAVSLIKQGEKSTREINQETGYAIKYLEQLKSELKHPGAIKRARDRYNARHPGLTVARTREWRSQHPSERNRRRRENYRVTANARNDHQTWLPIHLEKITAPERPSDRELAKELGRSVQAIQNMRYRLVK</sequence>
<evidence type="ECO:0000313" key="2">
    <source>
        <dbReference type="Proteomes" id="UP000177478"/>
    </source>
</evidence>
<dbReference type="EMBL" id="MGKD01000031">
    <property type="protein sequence ID" value="OGN18753.1"/>
    <property type="molecule type" value="Genomic_DNA"/>
</dbReference>
<accession>A0A1F8G059</accession>
<evidence type="ECO:0000313" key="1">
    <source>
        <dbReference type="EMBL" id="OGN18753.1"/>
    </source>
</evidence>
<proteinExistence type="predicted"/>
<dbReference type="AlphaFoldDB" id="A0A1F8G059"/>
<dbReference type="STRING" id="1802689.A3F25_03030"/>
<protein>
    <submittedName>
        <fullName evidence="1">Uncharacterized protein</fullName>
    </submittedName>
</protein>
<name>A0A1F8G059_9BACT</name>
<reference evidence="1 2" key="1">
    <citation type="journal article" date="2016" name="Nat. Commun.">
        <title>Thousands of microbial genomes shed light on interconnected biogeochemical processes in an aquifer system.</title>
        <authorList>
            <person name="Anantharaman K."/>
            <person name="Brown C.T."/>
            <person name="Hug L.A."/>
            <person name="Sharon I."/>
            <person name="Castelle C.J."/>
            <person name="Probst A.J."/>
            <person name="Thomas B.C."/>
            <person name="Singh A."/>
            <person name="Wilkins M.J."/>
            <person name="Karaoz U."/>
            <person name="Brodie E.L."/>
            <person name="Williams K.H."/>
            <person name="Hubbard S.S."/>
            <person name="Banfield J.F."/>
        </authorList>
    </citation>
    <scope>NUCLEOTIDE SEQUENCE [LARGE SCALE GENOMIC DNA]</scope>
</reference>
<comment type="caution">
    <text evidence="1">The sequence shown here is derived from an EMBL/GenBank/DDBJ whole genome shotgun (WGS) entry which is preliminary data.</text>
</comment>